<dbReference type="InterPro" id="IPR038135">
    <property type="entry name" value="Methylthiotransferase_N_sf"/>
</dbReference>
<dbReference type="SFLD" id="SFLDS00029">
    <property type="entry name" value="Radical_SAM"/>
    <property type="match status" value="1"/>
</dbReference>
<feature type="domain" description="MTTase N-terminal" evidence="1">
    <location>
        <begin position="2"/>
        <end position="111"/>
    </location>
</feature>
<dbReference type="SFLD" id="SFLDG01082">
    <property type="entry name" value="B12-binding_domain_containing"/>
    <property type="match status" value="1"/>
</dbReference>
<proteinExistence type="predicted"/>
<dbReference type="KEGG" id="gtl:EP073_01340"/>
<dbReference type="Proteomes" id="UP000287502">
    <property type="component" value="Chromosome"/>
</dbReference>
<dbReference type="Gene3D" id="3.40.50.12160">
    <property type="entry name" value="Methylthiotransferase, N-terminal domain"/>
    <property type="match status" value="1"/>
</dbReference>
<dbReference type="InterPro" id="IPR058240">
    <property type="entry name" value="rSAM_sf"/>
</dbReference>
<accession>A0A3R5UZI4</accession>
<dbReference type="Pfam" id="PF00919">
    <property type="entry name" value="UPF0004"/>
    <property type="match status" value="1"/>
</dbReference>
<evidence type="ECO:0000259" key="1">
    <source>
        <dbReference type="PROSITE" id="PS51449"/>
    </source>
</evidence>
<dbReference type="GO" id="GO:0051539">
    <property type="term" value="F:4 iron, 4 sulfur cluster binding"/>
    <property type="evidence" value="ECO:0007669"/>
    <property type="project" value="UniProtKB-KW"/>
</dbReference>
<dbReference type="RefSeq" id="WP_128465379.1">
    <property type="nucleotide sequence ID" value="NZ_CP035108.1"/>
</dbReference>
<sequence>MKIYFAGNQVCMKRGLDTERFKRYFAANGWTEAETAESADAVIAVTCAFVSSYTATAVGMLEELKKQGKRLIVYGCLPDMAHDEFEKVFRGEFFSTKNPERIEEFFPEFTVKLCDVPDSFEPDISVMRSFDPYALNPVEVRNNVKSRKPAPILRISEGCNNSCSYCSHPMALGRLKSKPLEECVSDYLRILDCGHKRVTIHANDPASYGEDIGLSYPELLNALDKASDDESVKWSLNDVHPRYLLKYGAEIIRFIQKGRVVQIGIPLQSGSPEVLRRMNRVYDIEKVTEMLCRLRTEKPELVISTHLIAGFPCETEEDIELTADIFRKVKIDSAFIFRYSANKGTRAAGLTGQLSPADIAERQMLLAEKISAHGCRTEIFL</sequence>
<feature type="domain" description="Radical SAM core" evidence="2">
    <location>
        <begin position="145"/>
        <end position="376"/>
    </location>
</feature>
<dbReference type="InterPro" id="IPR007197">
    <property type="entry name" value="rSAM"/>
</dbReference>
<dbReference type="Pfam" id="PF04055">
    <property type="entry name" value="Radical_SAM"/>
    <property type="match status" value="1"/>
</dbReference>
<keyword evidence="4" id="KW-1185">Reference proteome</keyword>
<dbReference type="CDD" id="cd01335">
    <property type="entry name" value="Radical_SAM"/>
    <property type="match status" value="1"/>
</dbReference>
<dbReference type="InterPro" id="IPR005840">
    <property type="entry name" value="Ribosomal_uS12_MeSTrfase_RimO"/>
</dbReference>
<evidence type="ECO:0000313" key="4">
    <source>
        <dbReference type="Proteomes" id="UP000287502"/>
    </source>
</evidence>
<dbReference type="PANTHER" id="PTHR43837:SF1">
    <property type="entry name" value="RIBOSOMAL PROTEIN US12 METHYLTHIOTRANSFERASE RIMO"/>
    <property type="match status" value="1"/>
</dbReference>
<gene>
    <name evidence="3" type="ORF">EP073_01340</name>
</gene>
<dbReference type="GO" id="GO:0046872">
    <property type="term" value="F:metal ion binding"/>
    <property type="evidence" value="ECO:0007669"/>
    <property type="project" value="UniProtKB-KW"/>
</dbReference>
<dbReference type="InterPro" id="IPR006638">
    <property type="entry name" value="Elp3/MiaA/NifB-like_rSAM"/>
</dbReference>
<evidence type="ECO:0000313" key="3">
    <source>
        <dbReference type="EMBL" id="QAR32092.1"/>
    </source>
</evidence>
<evidence type="ECO:0000259" key="2">
    <source>
        <dbReference type="PROSITE" id="PS51918"/>
    </source>
</evidence>
<dbReference type="InterPro" id="IPR013848">
    <property type="entry name" value="Methylthiotransferase_N"/>
</dbReference>
<dbReference type="InterPro" id="IPR023404">
    <property type="entry name" value="rSAM_horseshoe"/>
</dbReference>
<dbReference type="GO" id="GO:0035599">
    <property type="term" value="F:aspartic acid methylthiotransferase activity"/>
    <property type="evidence" value="ECO:0007669"/>
    <property type="project" value="TreeGrafter"/>
</dbReference>
<organism evidence="3 4">
    <name type="scientific">Geovibrio thiophilus</name>
    <dbReference type="NCBI Taxonomy" id="139438"/>
    <lineage>
        <taxon>Bacteria</taxon>
        <taxon>Pseudomonadati</taxon>
        <taxon>Deferribacterota</taxon>
        <taxon>Deferribacteres</taxon>
        <taxon>Deferribacterales</taxon>
        <taxon>Geovibrionaceae</taxon>
        <taxon>Geovibrio</taxon>
    </lineage>
</organism>
<dbReference type="Gene3D" id="3.80.30.20">
    <property type="entry name" value="tm_1862 like domain"/>
    <property type="match status" value="1"/>
</dbReference>
<dbReference type="OrthoDB" id="9801424at2"/>
<dbReference type="PROSITE" id="PS51918">
    <property type="entry name" value="RADICAL_SAM"/>
    <property type="match status" value="1"/>
</dbReference>
<dbReference type="EMBL" id="CP035108">
    <property type="protein sequence ID" value="QAR32092.1"/>
    <property type="molecule type" value="Genomic_DNA"/>
</dbReference>
<dbReference type="AlphaFoldDB" id="A0A3R5UZI4"/>
<dbReference type="PROSITE" id="PS51449">
    <property type="entry name" value="MTTASE_N"/>
    <property type="match status" value="1"/>
</dbReference>
<dbReference type="PANTHER" id="PTHR43837">
    <property type="entry name" value="RIBOSOMAL PROTEIN S12 METHYLTHIOTRANSFERASE RIMO"/>
    <property type="match status" value="1"/>
</dbReference>
<dbReference type="SUPFAM" id="SSF102114">
    <property type="entry name" value="Radical SAM enzymes"/>
    <property type="match status" value="1"/>
</dbReference>
<name>A0A3R5UZI4_9BACT</name>
<dbReference type="GO" id="GO:0005829">
    <property type="term" value="C:cytosol"/>
    <property type="evidence" value="ECO:0007669"/>
    <property type="project" value="TreeGrafter"/>
</dbReference>
<protein>
    <submittedName>
        <fullName evidence="3">Radical SAM protein</fullName>
    </submittedName>
</protein>
<dbReference type="SMART" id="SM00729">
    <property type="entry name" value="Elp3"/>
    <property type="match status" value="1"/>
</dbReference>
<reference evidence="3 4" key="1">
    <citation type="submission" date="2019-01" db="EMBL/GenBank/DDBJ databases">
        <title>Geovibrio thiophilus DSM 11263, complete genome.</title>
        <authorList>
            <person name="Spring S."/>
            <person name="Bunk B."/>
            <person name="Sproer C."/>
        </authorList>
    </citation>
    <scope>NUCLEOTIDE SEQUENCE [LARGE SCALE GENOMIC DNA]</scope>
    <source>
        <strain evidence="3 4">DSM 11263</strain>
    </source>
</reference>